<dbReference type="Proteomes" id="UP000284120">
    <property type="component" value="Unassembled WGS sequence"/>
</dbReference>
<evidence type="ECO:0000256" key="3">
    <source>
        <dbReference type="ARBA" id="ARBA00022679"/>
    </source>
</evidence>
<feature type="transmembrane region" description="Helical" evidence="4">
    <location>
        <begin position="16"/>
        <end position="36"/>
    </location>
</feature>
<evidence type="ECO:0000256" key="2">
    <source>
        <dbReference type="ARBA" id="ARBA00022676"/>
    </source>
</evidence>
<dbReference type="Pfam" id="PF13641">
    <property type="entry name" value="Glyco_tranf_2_3"/>
    <property type="match status" value="1"/>
</dbReference>
<protein>
    <submittedName>
        <fullName evidence="6">Glycosyltransferase family 2 protein</fullName>
    </submittedName>
</protein>
<dbReference type="PANTHER" id="PTHR43630">
    <property type="entry name" value="POLY-BETA-1,6-N-ACETYL-D-GLUCOSAMINE SYNTHASE"/>
    <property type="match status" value="1"/>
</dbReference>
<evidence type="ECO:0000313" key="6">
    <source>
        <dbReference type="EMBL" id="RWU08083.1"/>
    </source>
</evidence>
<proteinExistence type="inferred from homology"/>
<dbReference type="GO" id="GO:0016757">
    <property type="term" value="F:glycosyltransferase activity"/>
    <property type="evidence" value="ECO:0007669"/>
    <property type="project" value="UniProtKB-KW"/>
</dbReference>
<evidence type="ECO:0000313" key="7">
    <source>
        <dbReference type="Proteomes" id="UP000284120"/>
    </source>
</evidence>
<keyword evidence="4" id="KW-0812">Transmembrane</keyword>
<dbReference type="InterPro" id="IPR029044">
    <property type="entry name" value="Nucleotide-diphossugar_trans"/>
</dbReference>
<dbReference type="Pfam" id="PF00535">
    <property type="entry name" value="Glycos_transf_2"/>
    <property type="match status" value="1"/>
</dbReference>
<feature type="domain" description="Glycosyltransferase 2-like" evidence="5">
    <location>
        <begin position="63"/>
        <end position="112"/>
    </location>
</feature>
<feature type="transmembrane region" description="Helical" evidence="4">
    <location>
        <begin position="389"/>
        <end position="411"/>
    </location>
</feature>
<dbReference type="CDD" id="cd06423">
    <property type="entry name" value="CESA_like"/>
    <property type="match status" value="1"/>
</dbReference>
<keyword evidence="4" id="KW-0472">Membrane</keyword>
<keyword evidence="4" id="KW-1133">Transmembrane helix</keyword>
<organism evidence="6 7">
    <name type="scientific">Pedobacter chitinilyticus</name>
    <dbReference type="NCBI Taxonomy" id="2233776"/>
    <lineage>
        <taxon>Bacteria</taxon>
        <taxon>Pseudomonadati</taxon>
        <taxon>Bacteroidota</taxon>
        <taxon>Sphingobacteriia</taxon>
        <taxon>Sphingobacteriales</taxon>
        <taxon>Sphingobacteriaceae</taxon>
        <taxon>Pedobacter</taxon>
    </lineage>
</organism>
<name>A0A443YVU0_9SPHI</name>
<dbReference type="RefSeq" id="WP_113646606.1">
    <property type="nucleotide sequence ID" value="NZ_QMHN01000002.1"/>
</dbReference>
<sequence length="485" mass="55907">MREFLATFETFFNNGIFYYAMFVMGSYVVLTLLSAIEMNGYMKKNSYVNYREILVSPLAPSVSILAPAYNEEATIIENIRSLLSLHYGNYEVIIINDGSKDNTFQRMFDYYQLEKVDFAVNYQIQCNEIRGVYKSKLPSFSKLTVVDKVNGGKSDALNAGINVAGKDLILCIDVDCIVQEDALLKLAKPYLEEKYQVIATGGVVRIANSCKVEDGKLVEVNMPKNLWPRFQVLEYIRAFLMGRMAWSRLNGLLIISGAMGLFDKNIVIKVGGYDDSTVGEDMELVVRMRRYMYEQDRRFKVVYIPDPLCWTEAPGDLQILGRQRNRWTRGTIETLWMHKDLFFNPRYGILGMLSYPYWFFFEWLAPIIEFLGISIFILLALMGNINWEFSLILISMVYFFSLALSTIAILFEEMSYQQYTKGGDLVKLLLAAFLEPILYHPLTVYWSIKGNIHKFIGKNNWGAMTRKGFKEEKKTEEVPQQTTTI</sequence>
<evidence type="ECO:0000256" key="4">
    <source>
        <dbReference type="SAM" id="Phobius"/>
    </source>
</evidence>
<dbReference type="Gene3D" id="3.90.550.10">
    <property type="entry name" value="Spore Coat Polysaccharide Biosynthesis Protein SpsA, Chain A"/>
    <property type="match status" value="1"/>
</dbReference>
<dbReference type="OrthoDB" id="9766299at2"/>
<dbReference type="SUPFAM" id="SSF53448">
    <property type="entry name" value="Nucleotide-diphospho-sugar transferases"/>
    <property type="match status" value="1"/>
</dbReference>
<keyword evidence="7" id="KW-1185">Reference proteome</keyword>
<evidence type="ECO:0000259" key="5">
    <source>
        <dbReference type="Pfam" id="PF00535"/>
    </source>
</evidence>
<dbReference type="PANTHER" id="PTHR43630:SF1">
    <property type="entry name" value="POLY-BETA-1,6-N-ACETYL-D-GLUCOSAMINE SYNTHASE"/>
    <property type="match status" value="1"/>
</dbReference>
<dbReference type="EMBL" id="SAYW01000002">
    <property type="protein sequence ID" value="RWU08083.1"/>
    <property type="molecule type" value="Genomic_DNA"/>
</dbReference>
<keyword evidence="2" id="KW-0328">Glycosyltransferase</keyword>
<dbReference type="AlphaFoldDB" id="A0A443YVU0"/>
<feature type="transmembrane region" description="Helical" evidence="4">
    <location>
        <begin position="357"/>
        <end position="383"/>
    </location>
</feature>
<gene>
    <name evidence="6" type="ORF">DPV69_06775</name>
</gene>
<dbReference type="InterPro" id="IPR001173">
    <property type="entry name" value="Glyco_trans_2-like"/>
</dbReference>
<keyword evidence="3 6" id="KW-0808">Transferase</keyword>
<reference evidence="6 7" key="1">
    <citation type="submission" date="2018-06" db="EMBL/GenBank/DDBJ databases">
        <title>Pedobacter endophyticus sp. nov., an endophytic bacterium isolated from a leaf of Triticum aestivum.</title>
        <authorList>
            <person name="Zhang L."/>
        </authorList>
    </citation>
    <scope>NUCLEOTIDE SEQUENCE [LARGE SCALE GENOMIC DNA]</scope>
    <source>
        <strain evidence="6 7">CM134L-2</strain>
    </source>
</reference>
<comment type="similarity">
    <text evidence="1">Belongs to the glycosyltransferase 2 family.</text>
</comment>
<evidence type="ECO:0000256" key="1">
    <source>
        <dbReference type="ARBA" id="ARBA00006739"/>
    </source>
</evidence>
<comment type="caution">
    <text evidence="6">The sequence shown here is derived from an EMBL/GenBank/DDBJ whole genome shotgun (WGS) entry which is preliminary data.</text>
</comment>
<accession>A0A443YVU0</accession>